<proteinExistence type="predicted"/>
<dbReference type="Proteomes" id="UP000317933">
    <property type="component" value="Unassembled WGS sequence"/>
</dbReference>
<evidence type="ECO:0000313" key="2">
    <source>
        <dbReference type="Proteomes" id="UP000317933"/>
    </source>
</evidence>
<reference evidence="1 2" key="1">
    <citation type="journal article" date="2019" name="Environ. Microbiol.">
        <title>Species interactions and distinct microbial communities in high Arctic permafrost affected cryosols are associated with the CH4 and CO2 gas fluxes.</title>
        <authorList>
            <person name="Altshuler I."/>
            <person name="Hamel J."/>
            <person name="Turney S."/>
            <person name="Magnuson E."/>
            <person name="Levesque R."/>
            <person name="Greer C."/>
            <person name="Whyte L.G."/>
        </authorList>
    </citation>
    <scope>NUCLEOTIDE SEQUENCE [LARGE SCALE GENOMIC DNA]</scope>
    <source>
        <strain evidence="1 2">E3</strain>
    </source>
</reference>
<protein>
    <submittedName>
        <fullName evidence="1">Uncharacterized protein</fullName>
    </submittedName>
</protein>
<dbReference type="InterPro" id="IPR049723">
    <property type="entry name" value="BPSL0761-like"/>
</dbReference>
<gene>
    <name evidence="1" type="ORF">EAH78_20250</name>
</gene>
<evidence type="ECO:0000313" key="1">
    <source>
        <dbReference type="EMBL" id="TPG75872.1"/>
    </source>
</evidence>
<organism evidence="1 2">
    <name type="scientific">Pseudomonas arsenicoxydans</name>
    <dbReference type="NCBI Taxonomy" id="702115"/>
    <lineage>
        <taxon>Bacteria</taxon>
        <taxon>Pseudomonadati</taxon>
        <taxon>Pseudomonadota</taxon>
        <taxon>Gammaproteobacteria</taxon>
        <taxon>Pseudomonadales</taxon>
        <taxon>Pseudomonadaceae</taxon>
        <taxon>Pseudomonas</taxon>
    </lineage>
</organism>
<comment type="caution">
    <text evidence="1">The sequence shown here is derived from an EMBL/GenBank/DDBJ whole genome shotgun (WGS) entry which is preliminary data.</text>
</comment>
<dbReference type="EMBL" id="RCZE01000009">
    <property type="protein sequence ID" value="TPG75872.1"/>
    <property type="molecule type" value="Genomic_DNA"/>
</dbReference>
<dbReference type="AlphaFoldDB" id="A0A502HR59"/>
<dbReference type="RefSeq" id="WP_140669093.1">
    <property type="nucleotide sequence ID" value="NZ_RCZE01000009.1"/>
</dbReference>
<accession>A0A502HR59</accession>
<dbReference type="NCBIfam" id="NF041728">
    <property type="entry name" value="BPSL0761_fam"/>
    <property type="match status" value="1"/>
</dbReference>
<name>A0A502HR59_9PSED</name>
<sequence length="85" mass="9798">MTMPCERTRNIIHTGDFLRDLSKNPSVPESIRREAKHLLRHYPEPWVVLSIGRFEELLQSTTPDDPKRETAIQLHSAMLSSSLES</sequence>